<dbReference type="InterPro" id="IPR001202">
    <property type="entry name" value="WW_dom"/>
</dbReference>
<evidence type="ECO:0000259" key="2">
    <source>
        <dbReference type="PROSITE" id="PS01159"/>
    </source>
</evidence>
<dbReference type="GeneID" id="63712661"/>
<proteinExistence type="predicted"/>
<dbReference type="InterPro" id="IPR029058">
    <property type="entry name" value="AB_hydrolase_fold"/>
</dbReference>
<protein>
    <recommendedName>
        <fullName evidence="2">WW domain-containing protein</fullName>
    </recommendedName>
</protein>
<dbReference type="SUPFAM" id="SSF53474">
    <property type="entry name" value="alpha/beta-Hydrolases"/>
    <property type="match status" value="1"/>
</dbReference>
<dbReference type="STRING" id="98403.A0A151GPA3"/>
<keyword evidence="1" id="KW-0378">Hydrolase</keyword>
<dbReference type="Pfam" id="PF07859">
    <property type="entry name" value="Abhydrolase_3"/>
    <property type="match status" value="1"/>
</dbReference>
<dbReference type="PANTHER" id="PTHR48081:SF21">
    <property type="entry name" value="LIPASE_THIOESTERASE FAMILY PROTEIN (AFU_ORTHOLOGUE AFUA_8G02590)"/>
    <property type="match status" value="1"/>
</dbReference>
<dbReference type="InterPro" id="IPR013094">
    <property type="entry name" value="AB_hydrolase_3"/>
</dbReference>
<dbReference type="PANTHER" id="PTHR48081">
    <property type="entry name" value="AB HYDROLASE SUPERFAMILY PROTEIN C4A8.06C"/>
    <property type="match status" value="1"/>
</dbReference>
<dbReference type="EMBL" id="LAYC01000001">
    <property type="protein sequence ID" value="KYK58891.1"/>
    <property type="molecule type" value="Genomic_DNA"/>
</dbReference>
<evidence type="ECO:0000256" key="1">
    <source>
        <dbReference type="ARBA" id="ARBA00022801"/>
    </source>
</evidence>
<dbReference type="GO" id="GO:0016787">
    <property type="term" value="F:hydrolase activity"/>
    <property type="evidence" value="ECO:0007669"/>
    <property type="project" value="UniProtKB-KW"/>
</dbReference>
<dbReference type="Gene3D" id="3.40.50.1820">
    <property type="entry name" value="alpha/beta hydrolase"/>
    <property type="match status" value="1"/>
</dbReference>
<evidence type="ECO:0000313" key="3">
    <source>
        <dbReference type="EMBL" id="KYK58891.1"/>
    </source>
</evidence>
<keyword evidence="4" id="KW-1185">Reference proteome</keyword>
<dbReference type="InParanoid" id="A0A151GPA3"/>
<organism evidence="3 4">
    <name type="scientific">Drechmeria coniospora</name>
    <name type="common">Nematophagous fungus</name>
    <name type="synonym">Meria coniospora</name>
    <dbReference type="NCBI Taxonomy" id="98403"/>
    <lineage>
        <taxon>Eukaryota</taxon>
        <taxon>Fungi</taxon>
        <taxon>Dikarya</taxon>
        <taxon>Ascomycota</taxon>
        <taxon>Pezizomycotina</taxon>
        <taxon>Sordariomycetes</taxon>
        <taxon>Hypocreomycetidae</taxon>
        <taxon>Hypocreales</taxon>
        <taxon>Ophiocordycipitaceae</taxon>
        <taxon>Drechmeria</taxon>
    </lineage>
</organism>
<dbReference type="PROSITE" id="PS01159">
    <property type="entry name" value="WW_DOMAIN_1"/>
    <property type="match status" value="1"/>
</dbReference>
<feature type="domain" description="WW" evidence="2">
    <location>
        <begin position="184"/>
        <end position="210"/>
    </location>
</feature>
<dbReference type="FunCoup" id="A0A151GPA3">
    <property type="interactions" value="13"/>
</dbReference>
<dbReference type="Proteomes" id="UP000076580">
    <property type="component" value="Chromosome 01"/>
</dbReference>
<sequence>MYARYARSSRSGIGAVESVDVGHGAKGHWIGDKNARNVLIWYHGGGFCLPANVGYFKFWSQLVGSSSAAGKDLAVFALTYDLAPHERYPTQHRQAVEALRYILTETKRRPGEVLLGGDSAGGNMAIGVLSHLAHSHPAMEELKVAEPLAGLVVVAPWTSLDESHGESDIYYKGDLLSPRIVLPWARAFLGDGVRDFYTDASDAPSSWFEPFPVKHVLVTAGENECLMPIVEDLFAKMKAAIPSAELFVGEREAHVAPVFNLYVRDSTETLQGKKIKAWLREVL</sequence>
<gene>
    <name evidence="3" type="ORF">DCS_00018</name>
</gene>
<comment type="caution">
    <text evidence="3">The sequence shown here is derived from an EMBL/GenBank/DDBJ whole genome shotgun (WGS) entry which is preliminary data.</text>
</comment>
<name>A0A151GPA3_DRECN</name>
<dbReference type="RefSeq" id="XP_040658243.1">
    <property type="nucleotide sequence ID" value="XM_040797360.1"/>
</dbReference>
<accession>A0A151GPA3</accession>
<reference evidence="3 4" key="1">
    <citation type="journal article" date="2016" name="Sci. Rep.">
        <title>Insights into Adaptations to a Near-Obligate Nematode Endoparasitic Lifestyle from the Finished Genome of Drechmeria coniospora.</title>
        <authorList>
            <person name="Zhang L."/>
            <person name="Zhou Z."/>
            <person name="Guo Q."/>
            <person name="Fokkens L."/>
            <person name="Miskei M."/>
            <person name="Pocsi I."/>
            <person name="Zhang W."/>
            <person name="Chen M."/>
            <person name="Wang L."/>
            <person name="Sun Y."/>
            <person name="Donzelli B.G."/>
            <person name="Gibson D.M."/>
            <person name="Nelson D.R."/>
            <person name="Luo J.G."/>
            <person name="Rep M."/>
            <person name="Liu H."/>
            <person name="Yang S."/>
            <person name="Wang J."/>
            <person name="Krasnoff S.B."/>
            <person name="Xu Y."/>
            <person name="Molnar I."/>
            <person name="Lin M."/>
        </authorList>
    </citation>
    <scope>NUCLEOTIDE SEQUENCE [LARGE SCALE GENOMIC DNA]</scope>
    <source>
        <strain evidence="3 4">ARSEF 6962</strain>
    </source>
</reference>
<dbReference type="InterPro" id="IPR050300">
    <property type="entry name" value="GDXG_lipolytic_enzyme"/>
</dbReference>
<dbReference type="AlphaFoldDB" id="A0A151GPA3"/>
<evidence type="ECO:0000313" key="4">
    <source>
        <dbReference type="Proteomes" id="UP000076580"/>
    </source>
</evidence>